<sequence length="96" mass="10303">MNTYAITYVYSSDTAALDEHRPAHRAYLGALAVAGSILASGPVSQGDMSGALIIVRAENTDAALELLSQDPFWLQGLVVDRAVVEWKIVIGKWAQS</sequence>
<dbReference type="InterPro" id="IPR011008">
    <property type="entry name" value="Dimeric_a/b-barrel"/>
</dbReference>
<feature type="domain" description="YCII-related" evidence="2">
    <location>
        <begin position="5"/>
        <end position="87"/>
    </location>
</feature>
<accession>A0ABW5XFC3</accession>
<evidence type="ECO:0000313" key="3">
    <source>
        <dbReference type="EMBL" id="MFD2839533.1"/>
    </source>
</evidence>
<dbReference type="SUPFAM" id="SSF54909">
    <property type="entry name" value="Dimeric alpha+beta barrel"/>
    <property type="match status" value="1"/>
</dbReference>
<comment type="caution">
    <text evidence="3">The sequence shown here is derived from an EMBL/GenBank/DDBJ whole genome shotgun (WGS) entry which is preliminary data.</text>
</comment>
<dbReference type="PANTHER" id="PTHR37828">
    <property type="entry name" value="GSR2449 PROTEIN"/>
    <property type="match status" value="1"/>
</dbReference>
<evidence type="ECO:0000313" key="4">
    <source>
        <dbReference type="Proteomes" id="UP001597391"/>
    </source>
</evidence>
<organism evidence="3 4">
    <name type="scientific">Populibacterium corticicola</name>
    <dbReference type="NCBI Taxonomy" id="1812826"/>
    <lineage>
        <taxon>Bacteria</taxon>
        <taxon>Bacillati</taxon>
        <taxon>Actinomycetota</taxon>
        <taxon>Actinomycetes</taxon>
        <taxon>Micrococcales</taxon>
        <taxon>Jonesiaceae</taxon>
        <taxon>Populibacterium</taxon>
    </lineage>
</organism>
<dbReference type="EMBL" id="JBHUOP010000001">
    <property type="protein sequence ID" value="MFD2839533.1"/>
    <property type="molecule type" value="Genomic_DNA"/>
</dbReference>
<protein>
    <submittedName>
        <fullName evidence="3">YciI family protein</fullName>
    </submittedName>
</protein>
<proteinExistence type="inferred from homology"/>
<name>A0ABW5XFC3_9MICO</name>
<dbReference type="InterPro" id="IPR005545">
    <property type="entry name" value="YCII"/>
</dbReference>
<keyword evidence="4" id="KW-1185">Reference proteome</keyword>
<comment type="similarity">
    <text evidence="1">Belongs to the YciI family.</text>
</comment>
<dbReference type="RefSeq" id="WP_377465015.1">
    <property type="nucleotide sequence ID" value="NZ_JBHUOP010000001.1"/>
</dbReference>
<dbReference type="Pfam" id="PF03795">
    <property type="entry name" value="YCII"/>
    <property type="match status" value="1"/>
</dbReference>
<reference evidence="4" key="1">
    <citation type="journal article" date="2019" name="Int. J. Syst. Evol. Microbiol.">
        <title>The Global Catalogue of Microorganisms (GCM) 10K type strain sequencing project: providing services to taxonomists for standard genome sequencing and annotation.</title>
        <authorList>
            <consortium name="The Broad Institute Genomics Platform"/>
            <consortium name="The Broad Institute Genome Sequencing Center for Infectious Disease"/>
            <person name="Wu L."/>
            <person name="Ma J."/>
        </authorList>
    </citation>
    <scope>NUCLEOTIDE SEQUENCE [LARGE SCALE GENOMIC DNA]</scope>
    <source>
        <strain evidence="4">KCTC 33576</strain>
    </source>
</reference>
<gene>
    <name evidence="3" type="ORF">ACFSYH_03005</name>
</gene>
<evidence type="ECO:0000256" key="1">
    <source>
        <dbReference type="ARBA" id="ARBA00007689"/>
    </source>
</evidence>
<dbReference type="Gene3D" id="3.30.70.1060">
    <property type="entry name" value="Dimeric alpha+beta barrel"/>
    <property type="match status" value="1"/>
</dbReference>
<evidence type="ECO:0000259" key="2">
    <source>
        <dbReference type="Pfam" id="PF03795"/>
    </source>
</evidence>
<dbReference type="Proteomes" id="UP001597391">
    <property type="component" value="Unassembled WGS sequence"/>
</dbReference>
<dbReference type="PANTHER" id="PTHR37828:SF1">
    <property type="entry name" value="YCII-RELATED DOMAIN-CONTAINING PROTEIN"/>
    <property type="match status" value="1"/>
</dbReference>